<dbReference type="GeneID" id="88810793"/>
<dbReference type="InterPro" id="IPR054529">
    <property type="entry name" value="TcaA_2nd"/>
</dbReference>
<name>A0ABX8GB09_EXIAC</name>
<protein>
    <recommendedName>
        <fullName evidence="2">TcaA second domain-containing protein</fullName>
    </recommendedName>
</protein>
<feature type="domain" description="TcaA second" evidence="2">
    <location>
        <begin position="46"/>
        <end position="134"/>
    </location>
</feature>
<reference evidence="3 4" key="1">
    <citation type="submission" date="2021-05" db="EMBL/GenBank/DDBJ databases">
        <title>Biocontrol using Exiguobacterium acetylicum SI17 against litchi downy blight caused by Peronophythora litchii.</title>
        <authorList>
            <person name="Zheng L."/>
        </authorList>
    </citation>
    <scope>NUCLEOTIDE SEQUENCE [LARGE SCALE GENOMIC DNA]</scope>
    <source>
        <strain evidence="3 4">SI17</strain>
    </source>
</reference>
<dbReference type="EMBL" id="CP075897">
    <property type="protein sequence ID" value="QWB30805.1"/>
    <property type="molecule type" value="Genomic_DNA"/>
</dbReference>
<gene>
    <name evidence="3" type="ORF">KKI46_03875</name>
</gene>
<evidence type="ECO:0000313" key="4">
    <source>
        <dbReference type="Proteomes" id="UP000679498"/>
    </source>
</evidence>
<accession>A0ABX8GB09</accession>
<feature type="transmembrane region" description="Helical" evidence="1">
    <location>
        <begin position="17"/>
        <end position="36"/>
    </location>
</feature>
<keyword evidence="4" id="KW-1185">Reference proteome</keyword>
<dbReference type="Pfam" id="PF22813">
    <property type="entry name" value="TcaA_2nd"/>
    <property type="match status" value="1"/>
</dbReference>
<organism evidence="3 4">
    <name type="scientific">Exiguobacterium acetylicum</name>
    <name type="common">Brevibacterium acetylicum</name>
    <dbReference type="NCBI Taxonomy" id="41170"/>
    <lineage>
        <taxon>Bacteria</taxon>
        <taxon>Bacillati</taxon>
        <taxon>Bacillota</taxon>
        <taxon>Bacilli</taxon>
        <taxon>Bacillales</taxon>
        <taxon>Bacillales Family XII. Incertae Sedis</taxon>
        <taxon>Exiguobacterium</taxon>
    </lineage>
</organism>
<dbReference type="RefSeq" id="WP_029340935.1">
    <property type="nucleotide sequence ID" value="NZ_CP075897.1"/>
</dbReference>
<evidence type="ECO:0000259" key="2">
    <source>
        <dbReference type="Pfam" id="PF22813"/>
    </source>
</evidence>
<sequence>MASRVASTAQKKRKQRLLVGSVIVVGLFLLVAFWFGRNIQEAAKMEKTDERLAVLLKEKDQRGFQKLVTMSGKSLSMSEATRLVSWLTADAERTDRVIAQVKQDQDAGKQVKTHLFSLQEEDGWLWYDRYSLDVNPQRLTVSSDLPGTKVSLDGEEVGTIDQKSLEIKRSPGEYDVQVSAEQSGQTIEESKTIQLGDEPNATADFKLADRFNTTVSNEYAVDIKTLLETEVKARTGKSIDTMTGYLGRSRDSFENTFGTPDSTVANRARYDGYEVTYQSGQVEELLIRLNKTPDELEAIAGKPEGKKQEQVGTIWEYPSSFLEGVFEWLNLRTEKRVVEREDGMWLQLKD</sequence>
<keyword evidence="1" id="KW-0472">Membrane</keyword>
<proteinExistence type="predicted"/>
<dbReference type="Proteomes" id="UP000679498">
    <property type="component" value="Chromosome"/>
</dbReference>
<keyword evidence="1" id="KW-0812">Transmembrane</keyword>
<evidence type="ECO:0000313" key="3">
    <source>
        <dbReference type="EMBL" id="QWB30805.1"/>
    </source>
</evidence>
<keyword evidence="1" id="KW-1133">Transmembrane helix</keyword>
<evidence type="ECO:0000256" key="1">
    <source>
        <dbReference type="SAM" id="Phobius"/>
    </source>
</evidence>